<keyword evidence="4" id="KW-0812">Transmembrane</keyword>
<dbReference type="AlphaFoldDB" id="A0AAW0XEX8"/>
<evidence type="ECO:0000256" key="6">
    <source>
        <dbReference type="ARBA" id="ARBA00022989"/>
    </source>
</evidence>
<keyword evidence="11" id="KW-1185">Reference proteome</keyword>
<evidence type="ECO:0000256" key="2">
    <source>
        <dbReference type="ARBA" id="ARBA00008124"/>
    </source>
</evidence>
<feature type="non-terminal residue" evidence="10">
    <location>
        <position position="1"/>
    </location>
</feature>
<keyword evidence="6" id="KW-1133">Transmembrane helix</keyword>
<organism evidence="10 11">
    <name type="scientific">Cherax quadricarinatus</name>
    <name type="common">Australian red claw crayfish</name>
    <dbReference type="NCBI Taxonomy" id="27406"/>
    <lineage>
        <taxon>Eukaryota</taxon>
        <taxon>Metazoa</taxon>
        <taxon>Ecdysozoa</taxon>
        <taxon>Arthropoda</taxon>
        <taxon>Crustacea</taxon>
        <taxon>Multicrustacea</taxon>
        <taxon>Malacostraca</taxon>
        <taxon>Eumalacostraca</taxon>
        <taxon>Eucarida</taxon>
        <taxon>Decapoda</taxon>
        <taxon>Pleocyemata</taxon>
        <taxon>Astacidea</taxon>
        <taxon>Parastacoidea</taxon>
        <taxon>Parastacidae</taxon>
        <taxon>Cherax</taxon>
    </lineage>
</organism>
<keyword evidence="8" id="KW-0472">Membrane</keyword>
<evidence type="ECO:0000256" key="4">
    <source>
        <dbReference type="ARBA" id="ARBA00022692"/>
    </source>
</evidence>
<sequence>PYKAVMRKRKSRVFGVHQMFFDMGYSTVEDYEPGEMTQKLKRLQNAFDLVMVAERYDESLVLLKNIMCWSTEDVTYLRINHRVHQKKRNMSEETREGLQRLNQADVRLYEFFYQIFEQKVEGFGRDRMRREVEELREANERLARSCVVQKQTANVTEDMDWGSMVKHVAVRTDNSSCVDLVRTEHSMLNDVRKRQQEWVREGWKGYITG</sequence>
<accession>A0AAW0XEX8</accession>
<dbReference type="Gene3D" id="3.40.50.300">
    <property type="entry name" value="P-loop containing nucleotide triphosphate hydrolases"/>
    <property type="match status" value="1"/>
</dbReference>
<comment type="subcellular location">
    <subcellularLocation>
        <location evidence="1">Golgi apparatus membrane</location>
        <topology evidence="1">Single-pass type II membrane protein</topology>
    </subcellularLocation>
</comment>
<comment type="caution">
    <text evidence="10">The sequence shown here is derived from an EMBL/GenBank/DDBJ whole genome shotgun (WGS) entry which is preliminary data.</text>
</comment>
<dbReference type="GO" id="GO:0001733">
    <property type="term" value="F:galactosylceramide sulfotransferase activity"/>
    <property type="evidence" value="ECO:0007669"/>
    <property type="project" value="InterPro"/>
</dbReference>
<comment type="similarity">
    <text evidence="2">Belongs to the galactose-3-O-sulfotransferase family.</text>
</comment>
<gene>
    <name evidence="10" type="ORF">OTU49_003730</name>
</gene>
<dbReference type="Proteomes" id="UP001445076">
    <property type="component" value="Unassembled WGS sequence"/>
</dbReference>
<dbReference type="PANTHER" id="PTHR14647:SF87">
    <property type="entry name" value="PUTATIVE-RELATED"/>
    <property type="match status" value="1"/>
</dbReference>
<reference evidence="10 11" key="1">
    <citation type="journal article" date="2024" name="BMC Genomics">
        <title>Genome assembly of redclaw crayfish (Cherax quadricarinatus) provides insights into its immune adaptation and hypoxia tolerance.</title>
        <authorList>
            <person name="Liu Z."/>
            <person name="Zheng J."/>
            <person name="Li H."/>
            <person name="Fang K."/>
            <person name="Wang S."/>
            <person name="He J."/>
            <person name="Zhou D."/>
            <person name="Weng S."/>
            <person name="Chi M."/>
            <person name="Gu Z."/>
            <person name="He J."/>
            <person name="Li F."/>
            <person name="Wang M."/>
        </authorList>
    </citation>
    <scope>NUCLEOTIDE SEQUENCE [LARGE SCALE GENOMIC DNA]</scope>
    <source>
        <strain evidence="10">ZL_2023a</strain>
    </source>
</reference>
<keyword evidence="7" id="KW-0333">Golgi apparatus</keyword>
<evidence type="ECO:0000256" key="5">
    <source>
        <dbReference type="ARBA" id="ARBA00022968"/>
    </source>
</evidence>
<dbReference type="EMBL" id="JARKIK010000038">
    <property type="protein sequence ID" value="KAK8738909.1"/>
    <property type="molecule type" value="Genomic_DNA"/>
</dbReference>
<keyword evidence="9" id="KW-0325">Glycoprotein</keyword>
<dbReference type="GO" id="GO:0009247">
    <property type="term" value="P:glycolipid biosynthetic process"/>
    <property type="evidence" value="ECO:0007669"/>
    <property type="project" value="InterPro"/>
</dbReference>
<keyword evidence="3" id="KW-0808">Transferase</keyword>
<dbReference type="InterPro" id="IPR009729">
    <property type="entry name" value="Gal-3-0_sulfotransfrase"/>
</dbReference>
<evidence type="ECO:0000256" key="1">
    <source>
        <dbReference type="ARBA" id="ARBA00004323"/>
    </source>
</evidence>
<protein>
    <recommendedName>
        <fullName evidence="12">Galactosylceramide sulfotransferase-like</fullName>
    </recommendedName>
</protein>
<dbReference type="Pfam" id="PF06990">
    <property type="entry name" value="Gal-3-0_sulfotr"/>
    <property type="match status" value="1"/>
</dbReference>
<name>A0AAW0XEX8_CHEQU</name>
<evidence type="ECO:0000256" key="9">
    <source>
        <dbReference type="ARBA" id="ARBA00023180"/>
    </source>
</evidence>
<evidence type="ECO:0000313" key="10">
    <source>
        <dbReference type="EMBL" id="KAK8738909.1"/>
    </source>
</evidence>
<evidence type="ECO:0008006" key="12">
    <source>
        <dbReference type="Google" id="ProtNLM"/>
    </source>
</evidence>
<evidence type="ECO:0000313" key="11">
    <source>
        <dbReference type="Proteomes" id="UP001445076"/>
    </source>
</evidence>
<evidence type="ECO:0000256" key="8">
    <source>
        <dbReference type="ARBA" id="ARBA00023136"/>
    </source>
</evidence>
<proteinExistence type="inferred from homology"/>
<dbReference type="GO" id="GO:0000139">
    <property type="term" value="C:Golgi membrane"/>
    <property type="evidence" value="ECO:0007669"/>
    <property type="project" value="UniProtKB-SubCell"/>
</dbReference>
<keyword evidence="5" id="KW-0735">Signal-anchor</keyword>
<dbReference type="PANTHER" id="PTHR14647">
    <property type="entry name" value="GALACTOSE-3-O-SULFOTRANSFERASE"/>
    <property type="match status" value="1"/>
</dbReference>
<evidence type="ECO:0000256" key="3">
    <source>
        <dbReference type="ARBA" id="ARBA00022679"/>
    </source>
</evidence>
<evidence type="ECO:0000256" key="7">
    <source>
        <dbReference type="ARBA" id="ARBA00023034"/>
    </source>
</evidence>
<dbReference type="InterPro" id="IPR027417">
    <property type="entry name" value="P-loop_NTPase"/>
</dbReference>